<proteinExistence type="predicted"/>
<keyword evidence="2" id="KW-1185">Reference proteome</keyword>
<gene>
    <name evidence="1" type="ORF">BRE01_67280</name>
</gene>
<protein>
    <recommendedName>
        <fullName evidence="3">Phage ABA sandwich domain-containing protein</fullName>
    </recommendedName>
</protein>
<evidence type="ECO:0000313" key="2">
    <source>
        <dbReference type="Proteomes" id="UP000319578"/>
    </source>
</evidence>
<organism evidence="1 2">
    <name type="scientific">Brevibacillus reuszeri</name>
    <dbReference type="NCBI Taxonomy" id="54915"/>
    <lineage>
        <taxon>Bacteria</taxon>
        <taxon>Bacillati</taxon>
        <taxon>Bacillota</taxon>
        <taxon>Bacilli</taxon>
        <taxon>Bacillales</taxon>
        <taxon>Paenibacillaceae</taxon>
        <taxon>Brevibacillus</taxon>
    </lineage>
</organism>
<dbReference type="EMBL" id="BJON01000040">
    <property type="protein sequence ID" value="GED73026.1"/>
    <property type="molecule type" value="Genomic_DNA"/>
</dbReference>
<dbReference type="Proteomes" id="UP000319578">
    <property type="component" value="Unassembled WGS sequence"/>
</dbReference>
<comment type="caution">
    <text evidence="1">The sequence shown here is derived from an EMBL/GenBank/DDBJ whole genome shotgun (WGS) entry which is preliminary data.</text>
</comment>
<name>A0ABQ0TYM8_9BACL</name>
<accession>A0ABQ0TYM8</accession>
<reference evidence="1 2" key="1">
    <citation type="submission" date="2019-06" db="EMBL/GenBank/DDBJ databases">
        <title>Whole genome shotgun sequence of Brevibacillus reuszeri NBRC 15719.</title>
        <authorList>
            <person name="Hosoyama A."/>
            <person name="Uohara A."/>
            <person name="Ohji S."/>
            <person name="Ichikawa N."/>
        </authorList>
    </citation>
    <scope>NUCLEOTIDE SEQUENCE [LARGE SCALE GENOMIC DNA]</scope>
    <source>
        <strain evidence="1 2">NBRC 15719</strain>
    </source>
</reference>
<evidence type="ECO:0008006" key="3">
    <source>
        <dbReference type="Google" id="ProtNLM"/>
    </source>
</evidence>
<sequence>MGWTFTEENMFIITPQSMVDNKVPDFSTTWEGLGALMTEAVKRRIHIDIMPRDNGYIAVWGRSWSDHVMSKQAPYAVAFGFLRAATSRENIK</sequence>
<dbReference type="RefSeq" id="WP_141261189.1">
    <property type="nucleotide sequence ID" value="NZ_BJON01000040.1"/>
</dbReference>
<evidence type="ECO:0000313" key="1">
    <source>
        <dbReference type="EMBL" id="GED73026.1"/>
    </source>
</evidence>